<keyword evidence="1" id="KW-0812">Transmembrane</keyword>
<dbReference type="AlphaFoldDB" id="A0A0M0JI56"/>
<feature type="transmembrane region" description="Helical" evidence="1">
    <location>
        <begin position="20"/>
        <end position="45"/>
    </location>
</feature>
<protein>
    <submittedName>
        <fullName evidence="2">Membrane protein</fullName>
    </submittedName>
</protein>
<evidence type="ECO:0000256" key="1">
    <source>
        <dbReference type="SAM" id="Phobius"/>
    </source>
</evidence>
<evidence type="ECO:0000313" key="2">
    <source>
        <dbReference type="EMBL" id="KOO25918.1"/>
    </source>
</evidence>
<keyword evidence="3" id="KW-1185">Reference proteome</keyword>
<dbReference type="Proteomes" id="UP000037460">
    <property type="component" value="Unassembled WGS sequence"/>
</dbReference>
<keyword evidence="1" id="KW-1133">Transmembrane helix</keyword>
<evidence type="ECO:0000313" key="3">
    <source>
        <dbReference type="Proteomes" id="UP000037460"/>
    </source>
</evidence>
<gene>
    <name evidence="2" type="ORF">Ctob_002231</name>
</gene>
<proteinExistence type="predicted"/>
<keyword evidence="1" id="KW-0472">Membrane</keyword>
<dbReference type="OrthoDB" id="200494at2759"/>
<reference evidence="3" key="1">
    <citation type="journal article" date="2015" name="PLoS Genet.">
        <title>Genome Sequence and Transcriptome Analyses of Chrysochromulina tobin: Metabolic Tools for Enhanced Algal Fitness in the Prominent Order Prymnesiales (Haptophyceae).</title>
        <authorList>
            <person name="Hovde B.T."/>
            <person name="Deodato C.R."/>
            <person name="Hunsperger H.M."/>
            <person name="Ryken S.A."/>
            <person name="Yost W."/>
            <person name="Jha R.K."/>
            <person name="Patterson J."/>
            <person name="Monnat R.J. Jr."/>
            <person name="Barlow S.B."/>
            <person name="Starkenburg S.R."/>
            <person name="Cattolico R.A."/>
        </authorList>
    </citation>
    <scope>NUCLEOTIDE SEQUENCE</scope>
    <source>
        <strain evidence="3">CCMP291</strain>
    </source>
</reference>
<comment type="caution">
    <text evidence="2">The sequence shown here is derived from an EMBL/GenBank/DDBJ whole genome shotgun (WGS) entry which is preliminary data.</text>
</comment>
<organism evidence="2 3">
    <name type="scientific">Chrysochromulina tobinii</name>
    <dbReference type="NCBI Taxonomy" id="1460289"/>
    <lineage>
        <taxon>Eukaryota</taxon>
        <taxon>Haptista</taxon>
        <taxon>Haptophyta</taxon>
        <taxon>Prymnesiophyceae</taxon>
        <taxon>Prymnesiales</taxon>
        <taxon>Chrysochromulinaceae</taxon>
        <taxon>Chrysochromulina</taxon>
    </lineage>
</organism>
<accession>A0A0M0JI56</accession>
<sequence>MRDKGVQADVSPPASSRLLLPALVVLVVCLLLNQGGLFVPVVMIARNCMLSKTPREVRPKYPTCSPTMMRDEMTIVVSVKDACSQAPGFIRALEIFAPADVHLIYSYPNFESCANIDLKEVLQRWKKVTLLPLPLRSSPMQGWVDAVPHIKTKYSLLLHNDGYALDSFFGCELLQSLKWHQANKPDAGYMLAAPMLYESKMDGSLAAHATQSNLRLVKDGSLQGITVHHDHSLRRALNRGHDLKEGDQTEFVEDHGFLIETDKISTVVDPKASFTLEYLDMIMTIRAKGWRALFVPSARLEFRITEFSWRDIPYFMYKRSEATAHGTRDYLIAKWRANFPNTGFWTYIKYTIVEQHVYGGRYATGSTSTDRDVLKSMRWKDQAALVFGFFQMAGYNRYSLKGEAAELTGRRVDFVDVLQKLDRGWAPSRTAVRASRDLSRPEIRATRPAYVGHLDEILPYGSDSRVEAEIEHEYLPFSLAKLTLDSCERMTPEVENVCGVVVRDATGECTCWVNMPTFKSDSHFIRALGSIAALVKVPSRITTFVEMALSSGRNGTEHVLPLRVHEGASFELATCDVGEVMCETSFTFPKTSQLILFRGAPATVQDVQVALASIA</sequence>
<name>A0A0M0JI56_9EUKA</name>
<dbReference type="EMBL" id="JWZX01002912">
    <property type="protein sequence ID" value="KOO25918.1"/>
    <property type="molecule type" value="Genomic_DNA"/>
</dbReference>